<dbReference type="PANTHER" id="PTHR36842">
    <property type="entry name" value="PROTEIN TOLB HOMOLOG"/>
    <property type="match status" value="1"/>
</dbReference>
<name>A0A3D1JFW6_9CHLR</name>
<comment type="similarity">
    <text evidence="1">Belongs to the TolB family.</text>
</comment>
<proteinExistence type="inferred from homology"/>
<dbReference type="Pfam" id="PF07676">
    <property type="entry name" value="PD40"/>
    <property type="match status" value="4"/>
</dbReference>
<dbReference type="Pfam" id="PF19078">
    <property type="entry name" value="Big_12"/>
    <property type="match status" value="1"/>
</dbReference>
<comment type="caution">
    <text evidence="3">The sequence shown here is derived from an EMBL/GenBank/DDBJ whole genome shotgun (WGS) entry which is preliminary data.</text>
</comment>
<protein>
    <recommendedName>
        <fullName evidence="2">Bacterial Ig-like domain-containing protein</fullName>
    </recommendedName>
</protein>
<dbReference type="PANTHER" id="PTHR36842:SF1">
    <property type="entry name" value="PROTEIN TOLB"/>
    <property type="match status" value="1"/>
</dbReference>
<evidence type="ECO:0000256" key="1">
    <source>
        <dbReference type="ARBA" id="ARBA00009820"/>
    </source>
</evidence>
<dbReference type="Gene3D" id="2.120.10.30">
    <property type="entry name" value="TolB, C-terminal domain"/>
    <property type="match status" value="2"/>
</dbReference>
<dbReference type="STRING" id="229919.GCA_001050195_02900"/>
<dbReference type="SUPFAM" id="SSF82171">
    <property type="entry name" value="DPP6 N-terminal domain-like"/>
    <property type="match status" value="1"/>
</dbReference>
<dbReference type="InterPro" id="IPR011659">
    <property type="entry name" value="WD40"/>
</dbReference>
<dbReference type="InterPro" id="IPR011042">
    <property type="entry name" value="6-blade_b-propeller_TolB-like"/>
</dbReference>
<evidence type="ECO:0000313" key="4">
    <source>
        <dbReference type="Proteomes" id="UP000264141"/>
    </source>
</evidence>
<evidence type="ECO:0000313" key="3">
    <source>
        <dbReference type="EMBL" id="HCE17115.1"/>
    </source>
</evidence>
<dbReference type="InterPro" id="IPR044048">
    <property type="entry name" value="Big_12"/>
</dbReference>
<feature type="domain" description="Bacterial Ig-like" evidence="2">
    <location>
        <begin position="406"/>
        <end position="505"/>
    </location>
</feature>
<dbReference type="EMBL" id="DPBP01000020">
    <property type="protein sequence ID" value="HCE17115.1"/>
    <property type="molecule type" value="Genomic_DNA"/>
</dbReference>
<accession>A0A3D1JFW6</accession>
<evidence type="ECO:0000259" key="2">
    <source>
        <dbReference type="Pfam" id="PF19078"/>
    </source>
</evidence>
<dbReference type="Proteomes" id="UP000264141">
    <property type="component" value="Unassembled WGS sequence"/>
</dbReference>
<sequence length="736" mass="74957">MTLISLTPGGQPGNLYSTAPSISADGQWVAFESEATDLVSGDTNGENDIFVRNLAAGTTTRVSVTSAGAQATGGGSFAPVISADGRFVAFQSFATNLVSGDTNARADIFLHDLQAHTTILISSAEDGSPANGDSYAPAISTDGRFVAFQSQASNLVKDDTNNKADVFVRDLQTHTTVLVSVATDGSPANGNSDAPSISADGRYVTFQSDASNLVAGDNNGKTDIFIRDLLTRTTTRISVSTAGEEADGNSFIPVLSPNARLVTFQSDASNLVNDDTNSKADVFVRDRQAGTTHRISVASDGSQGNAPSFAPASINDSGIVVFASDASNLVNGDTNAQPDIFVHHLADGSTHLISTGIGGSPANGYSYMPVISADSQWVAFYSNASNLVNGDTNGWSDIFLYETGFDTTPPTVVSIIRADASPSNAGSVSFTLTFSEAVTGVDTGDFSLAASEGLSGASILEVSGSGTSYTIAVSTGSGDGTLRLDVNASGTGIQDAAGNPLNGGFTTGEVYTIDKTPPAVVSVTRSDASPTHADSVGFAVTFSEPVSGVDEADFTPSGELSGASVTGVSGSGALYSVTVNTGTGDGTLRLDVNASGTGIQDLAGNAFSAGFNGGEAYTLDRTAPVVLSITHQGPGLSGEVIFTVTFSEPVSGVDPTAFTLSVLAGAFPGAEIHQITGSGATRSVTVLPGWGSGRFRLDVNASGTQIQDAAGNPLNGGFSDGEECVIYHLFLPLIRR</sequence>
<organism evidence="3 4">
    <name type="scientific">Anaerolinea thermolimosa</name>
    <dbReference type="NCBI Taxonomy" id="229919"/>
    <lineage>
        <taxon>Bacteria</taxon>
        <taxon>Bacillati</taxon>
        <taxon>Chloroflexota</taxon>
        <taxon>Anaerolineae</taxon>
        <taxon>Anaerolineales</taxon>
        <taxon>Anaerolineaceae</taxon>
        <taxon>Anaerolinea</taxon>
    </lineage>
</organism>
<dbReference type="AlphaFoldDB" id="A0A3D1JFW6"/>
<reference evidence="3 4" key="1">
    <citation type="journal article" date="2018" name="Nat. Biotechnol.">
        <title>A standardized bacterial taxonomy based on genome phylogeny substantially revises the tree of life.</title>
        <authorList>
            <person name="Parks D.H."/>
            <person name="Chuvochina M."/>
            <person name="Waite D.W."/>
            <person name="Rinke C."/>
            <person name="Skarshewski A."/>
            <person name="Chaumeil P.A."/>
            <person name="Hugenholtz P."/>
        </authorList>
    </citation>
    <scope>NUCLEOTIDE SEQUENCE [LARGE SCALE GENOMIC DNA]</scope>
    <source>
        <strain evidence="3">UBA8781</strain>
    </source>
</reference>
<gene>
    <name evidence="3" type="ORF">DEQ80_04580</name>
</gene>